<dbReference type="Proteomes" id="UP000522313">
    <property type="component" value="Unassembled WGS sequence"/>
</dbReference>
<dbReference type="RefSeq" id="WP_184036540.1">
    <property type="nucleotide sequence ID" value="NZ_BAABAR010000003.1"/>
</dbReference>
<name>A0A7X0MPA0_9SPHN</name>
<evidence type="ECO:0000313" key="4">
    <source>
        <dbReference type="Proteomes" id="UP000522313"/>
    </source>
</evidence>
<dbReference type="EMBL" id="JACHBT010000017">
    <property type="protein sequence ID" value="MBB6505981.1"/>
    <property type="molecule type" value="Genomic_DNA"/>
</dbReference>
<gene>
    <name evidence="3" type="ORF">F4693_002978</name>
    <name evidence="2" type="ORF">FHS97_001970</name>
</gene>
<feature type="transmembrane region" description="Helical" evidence="1">
    <location>
        <begin position="9"/>
        <end position="29"/>
    </location>
</feature>
<organism evidence="3 4">
    <name type="scientific">Sphingomonas endophytica</name>
    <dbReference type="NCBI Taxonomy" id="869719"/>
    <lineage>
        <taxon>Bacteria</taxon>
        <taxon>Pseudomonadati</taxon>
        <taxon>Pseudomonadota</taxon>
        <taxon>Alphaproteobacteria</taxon>
        <taxon>Sphingomonadales</taxon>
        <taxon>Sphingomonadaceae</taxon>
        <taxon>Sphingomonas</taxon>
    </lineage>
</organism>
<keyword evidence="5" id="KW-1185">Reference proteome</keyword>
<keyword evidence="1" id="KW-1133">Transmembrane helix</keyword>
<dbReference type="EMBL" id="JACIJN010000005">
    <property type="protein sequence ID" value="MBB5726038.1"/>
    <property type="molecule type" value="Genomic_DNA"/>
</dbReference>
<reference evidence="2 5" key="1">
    <citation type="submission" date="2020-08" db="EMBL/GenBank/DDBJ databases">
        <title>Genomic Encyclopedia of Type Strains, Phase IV (KMG-IV): sequencing the most valuable type-strain genomes for metagenomic binning, comparative biology and taxonomic classification.</title>
        <authorList>
            <person name="Goeker M."/>
        </authorList>
    </citation>
    <scope>NUCLEOTIDE SEQUENCE [LARGE SCALE GENOMIC DNA]</scope>
    <source>
        <strain evidence="2 5">DSM 101535</strain>
    </source>
</reference>
<reference evidence="3 4" key="3">
    <citation type="submission" date="2020-08" db="EMBL/GenBank/DDBJ databases">
        <authorList>
            <person name="Partida-Martinez L."/>
            <person name="Huntemann M."/>
            <person name="Clum A."/>
            <person name="Wang J."/>
            <person name="Palaniappan K."/>
            <person name="Ritter S."/>
            <person name="Chen I.-M."/>
            <person name="Stamatis D."/>
            <person name="Reddy T."/>
            <person name="O'Malley R."/>
            <person name="Daum C."/>
            <person name="Shapiro N."/>
            <person name="Ivanova N."/>
            <person name="Kyrpides N."/>
            <person name="Woyke T."/>
        </authorList>
    </citation>
    <scope>NUCLEOTIDE SEQUENCE [LARGE SCALE GENOMIC DNA]</scope>
    <source>
        <strain evidence="3 4">AS3.13</strain>
    </source>
</reference>
<proteinExistence type="predicted"/>
<reference evidence="3 4" key="2">
    <citation type="submission" date="2020-08" db="EMBL/GenBank/DDBJ databases">
        <title>The Agave Microbiome: Exploring the role of microbial communities in plant adaptations to desert environments.</title>
        <authorList>
            <person name="Partida-Martinez L.P."/>
        </authorList>
    </citation>
    <scope>NUCLEOTIDE SEQUENCE [LARGE SCALE GENOMIC DNA]</scope>
    <source>
        <strain evidence="3 4">AS3.13</strain>
    </source>
</reference>
<accession>A0A7X0MPA0</accession>
<comment type="caution">
    <text evidence="3">The sequence shown here is derived from an EMBL/GenBank/DDBJ whole genome shotgun (WGS) entry which is preliminary data.</text>
</comment>
<evidence type="ECO:0000313" key="3">
    <source>
        <dbReference type="EMBL" id="MBB6505981.1"/>
    </source>
</evidence>
<protein>
    <submittedName>
        <fullName evidence="3">Uncharacterized protein</fullName>
    </submittedName>
</protein>
<sequence length="46" mass="4963">MIRFIKSSFAWQFAGGFLIGAAGMLAIHATQPELPTNPYAATHATR</sequence>
<evidence type="ECO:0000313" key="5">
    <source>
        <dbReference type="Proteomes" id="UP000560131"/>
    </source>
</evidence>
<keyword evidence="1" id="KW-0472">Membrane</keyword>
<evidence type="ECO:0000313" key="2">
    <source>
        <dbReference type="EMBL" id="MBB5726038.1"/>
    </source>
</evidence>
<dbReference type="Proteomes" id="UP000560131">
    <property type="component" value="Unassembled WGS sequence"/>
</dbReference>
<dbReference type="AlphaFoldDB" id="A0A7X0MPA0"/>
<keyword evidence="1" id="KW-0812">Transmembrane</keyword>
<evidence type="ECO:0000256" key="1">
    <source>
        <dbReference type="SAM" id="Phobius"/>
    </source>
</evidence>